<evidence type="ECO:0000313" key="1">
    <source>
        <dbReference type="EMBL" id="UYB37511.1"/>
    </source>
</evidence>
<accession>A0ABY6FXN8</accession>
<protein>
    <submittedName>
        <fullName evidence="1">Uncharacterized protein</fullName>
    </submittedName>
</protein>
<dbReference type="RefSeq" id="WP_263128916.1">
    <property type="nucleotide sequence ID" value="NZ_CP106856.1"/>
</dbReference>
<reference evidence="1" key="1">
    <citation type="submission" date="2022-09" db="EMBL/GenBank/DDBJ databases">
        <authorList>
            <person name="Li D."/>
            <person name="Cheng J."/>
            <person name="Li Y."/>
        </authorList>
    </citation>
    <scope>NUCLEOTIDE SEQUENCE</scope>
    <source>
        <strain evidence="1">DL</strain>
    </source>
</reference>
<dbReference type="Proteomes" id="UP001063368">
    <property type="component" value="Chromosome"/>
</dbReference>
<name>A0ABY6FXN8_9MICC</name>
<gene>
    <name evidence="1" type="ORF">N9A08_07725</name>
</gene>
<proteinExistence type="predicted"/>
<organism evidence="1 2">
    <name type="scientific">Arthrobacter koreensis</name>
    <dbReference type="NCBI Taxonomy" id="199136"/>
    <lineage>
        <taxon>Bacteria</taxon>
        <taxon>Bacillati</taxon>
        <taxon>Actinomycetota</taxon>
        <taxon>Actinomycetes</taxon>
        <taxon>Micrococcales</taxon>
        <taxon>Micrococcaceae</taxon>
        <taxon>Arthrobacter</taxon>
    </lineage>
</organism>
<sequence length="55" mass="5901">MILDEPGTFLQRTPPAWLGTGLRAGGAWLGAAGVPLPVPNPERAMLLYVRRTEGE</sequence>
<evidence type="ECO:0000313" key="2">
    <source>
        <dbReference type="Proteomes" id="UP001063368"/>
    </source>
</evidence>
<keyword evidence="2" id="KW-1185">Reference proteome</keyword>
<dbReference type="EMBL" id="CP106856">
    <property type="protein sequence ID" value="UYB37511.1"/>
    <property type="molecule type" value="Genomic_DNA"/>
</dbReference>